<dbReference type="SUPFAM" id="SSF51735">
    <property type="entry name" value="NAD(P)-binding Rossmann-fold domains"/>
    <property type="match status" value="1"/>
</dbReference>
<comment type="similarity">
    <text evidence="5">Belongs to the zinc-containing alcohol dehydrogenase family.</text>
</comment>
<organism evidence="7 8">
    <name type="scientific">Lentinula edodes</name>
    <name type="common">Shiitake mushroom</name>
    <name type="synonym">Lentinus edodes</name>
    <dbReference type="NCBI Taxonomy" id="5353"/>
    <lineage>
        <taxon>Eukaryota</taxon>
        <taxon>Fungi</taxon>
        <taxon>Dikarya</taxon>
        <taxon>Basidiomycota</taxon>
        <taxon>Agaricomycotina</taxon>
        <taxon>Agaricomycetes</taxon>
        <taxon>Agaricomycetidae</taxon>
        <taxon>Agaricales</taxon>
        <taxon>Marasmiineae</taxon>
        <taxon>Omphalotaceae</taxon>
        <taxon>Lentinula</taxon>
    </lineage>
</organism>
<dbReference type="InterPro" id="IPR036291">
    <property type="entry name" value="NAD(P)-bd_dom_sf"/>
</dbReference>
<reference evidence="7 8" key="2">
    <citation type="submission" date="2017-02" db="EMBL/GenBank/DDBJ databases">
        <title>A genome survey and senescence transcriptome analysis in Lentinula edodes.</title>
        <authorList>
            <person name="Sakamoto Y."/>
            <person name="Nakade K."/>
            <person name="Sato S."/>
            <person name="Yoshida Y."/>
            <person name="Miyazaki K."/>
            <person name="Natsume S."/>
            <person name="Konno N."/>
        </authorList>
    </citation>
    <scope>NUCLEOTIDE SEQUENCE [LARGE SCALE GENOMIC DNA]</scope>
    <source>
        <strain evidence="7 8">NBRC 111202</strain>
    </source>
</reference>
<dbReference type="InterPro" id="IPR029752">
    <property type="entry name" value="D-isomer_DH_CS1"/>
</dbReference>
<evidence type="ECO:0000256" key="5">
    <source>
        <dbReference type="RuleBase" id="RU361277"/>
    </source>
</evidence>
<comment type="caution">
    <text evidence="7">The sequence shown here is derived from an EMBL/GenBank/DDBJ whole genome shotgun (WGS) entry which is preliminary data.</text>
</comment>
<dbReference type="PROSITE" id="PS00059">
    <property type="entry name" value="ADH_ZINC"/>
    <property type="match status" value="1"/>
</dbReference>
<dbReference type="InterPro" id="IPR011032">
    <property type="entry name" value="GroES-like_sf"/>
</dbReference>
<evidence type="ECO:0000256" key="2">
    <source>
        <dbReference type="ARBA" id="ARBA00022723"/>
    </source>
</evidence>
<protein>
    <submittedName>
        <fullName evidence="7">Zinc-binding dehydrogenase</fullName>
    </submittedName>
</protein>
<evidence type="ECO:0000259" key="6">
    <source>
        <dbReference type="SMART" id="SM00829"/>
    </source>
</evidence>
<gene>
    <name evidence="7" type="ORF">LENED_012733</name>
</gene>
<dbReference type="Pfam" id="PF00107">
    <property type="entry name" value="ADH_zinc_N"/>
    <property type="match status" value="1"/>
</dbReference>
<dbReference type="PANTHER" id="PTHR42683">
    <property type="entry name" value="ALDEHYDE REDUCTASE"/>
    <property type="match status" value="1"/>
</dbReference>
<proteinExistence type="inferred from homology"/>
<dbReference type="Gene3D" id="3.90.180.10">
    <property type="entry name" value="Medium-chain alcohol dehydrogenases, catalytic domain"/>
    <property type="match status" value="1"/>
</dbReference>
<dbReference type="EMBL" id="BDGU01001758">
    <property type="protein sequence ID" value="GAW10464.1"/>
    <property type="molecule type" value="Genomic_DNA"/>
</dbReference>
<keyword evidence="8" id="KW-1185">Reference proteome</keyword>
<comment type="cofactor">
    <cofactor evidence="1 5">
        <name>Zn(2+)</name>
        <dbReference type="ChEBI" id="CHEBI:29105"/>
    </cofactor>
</comment>
<evidence type="ECO:0000256" key="3">
    <source>
        <dbReference type="ARBA" id="ARBA00022833"/>
    </source>
</evidence>
<dbReference type="Gene3D" id="3.40.50.720">
    <property type="entry name" value="NAD(P)-binding Rossmann-like Domain"/>
    <property type="match status" value="1"/>
</dbReference>
<evidence type="ECO:0000313" key="7">
    <source>
        <dbReference type="EMBL" id="GAW10464.1"/>
    </source>
</evidence>
<dbReference type="InterPro" id="IPR013154">
    <property type="entry name" value="ADH-like_N"/>
</dbReference>
<reference evidence="7 8" key="1">
    <citation type="submission" date="2016-08" db="EMBL/GenBank/DDBJ databases">
        <authorList>
            <consortium name="Lentinula edodes genome sequencing consortium"/>
            <person name="Sakamoto Y."/>
            <person name="Nakade K."/>
            <person name="Sato S."/>
            <person name="Yoshida Y."/>
            <person name="Miyazaki K."/>
            <person name="Natsume S."/>
            <person name="Konno N."/>
        </authorList>
    </citation>
    <scope>NUCLEOTIDE SEQUENCE [LARGE SCALE GENOMIC DNA]</scope>
    <source>
        <strain evidence="7 8">NBRC 111202</strain>
    </source>
</reference>
<accession>A0A1Q3ETN6</accession>
<dbReference type="GO" id="GO:0008270">
    <property type="term" value="F:zinc ion binding"/>
    <property type="evidence" value="ECO:0007669"/>
    <property type="project" value="InterPro"/>
</dbReference>
<dbReference type="InterPro" id="IPR002328">
    <property type="entry name" value="ADH_Zn_CS"/>
</dbReference>
<dbReference type="Proteomes" id="UP000188533">
    <property type="component" value="Unassembled WGS sequence"/>
</dbReference>
<dbReference type="SMART" id="SM00829">
    <property type="entry name" value="PKS_ER"/>
    <property type="match status" value="1"/>
</dbReference>
<dbReference type="Pfam" id="PF08240">
    <property type="entry name" value="ADH_N"/>
    <property type="match status" value="1"/>
</dbReference>
<keyword evidence="2 5" id="KW-0479">Metal-binding</keyword>
<evidence type="ECO:0000256" key="1">
    <source>
        <dbReference type="ARBA" id="ARBA00001947"/>
    </source>
</evidence>
<dbReference type="InterPro" id="IPR047109">
    <property type="entry name" value="CAD-like"/>
</dbReference>
<evidence type="ECO:0000313" key="8">
    <source>
        <dbReference type="Proteomes" id="UP000188533"/>
    </source>
</evidence>
<dbReference type="AlphaFoldDB" id="A0A1Q3ETN6"/>
<feature type="domain" description="Enoyl reductase (ER)" evidence="6">
    <location>
        <begin position="67"/>
        <end position="400"/>
    </location>
</feature>
<dbReference type="InterPro" id="IPR013149">
    <property type="entry name" value="ADH-like_C"/>
</dbReference>
<keyword evidence="3 5" id="KW-0862">Zinc</keyword>
<name>A0A1Q3ETN6_LENED</name>
<dbReference type="InterPro" id="IPR020843">
    <property type="entry name" value="ER"/>
</dbReference>
<sequence length="405" mass="44409">MKFFPAIPNRKDTPDVRKILLPLLPSKFLYSSPKLFRCRGRCDLHPHIPTTYYSSPPKMSKEIKAWGATSPQRTEPMTITRRAPDDEDVAIDIKFAGICHSDIHTARNEWGRTTYPQVVGHEIAGVVNAVGKNVTKFKVGDYDGIGCMVNSCRQCANCVDGEEQYCTSGLVLTYNSTDPKDGSITQGGYSQYIVVDQAFVLSVPESIPLDKAAPLMCAGITLYSPLNHWNAGPGKRVGIIGFGGLGHMGVKLAKALGSEVTVFSQTNSKKELGLRFGADDYVATSEPDAFSKLGQRFDIIINTVSAKIPLDLYLSCLRRDGTLIQVGAPEDQLQISPSSLYAHRVGVHGSMIGGIAETQKMLDLCGEKQIFPEIETIPASYINEAYERVMKSDVKFRFVIDVSTM</sequence>
<keyword evidence="4" id="KW-0560">Oxidoreductase</keyword>
<dbReference type="GO" id="GO:0016616">
    <property type="term" value="F:oxidoreductase activity, acting on the CH-OH group of donors, NAD or NADP as acceptor"/>
    <property type="evidence" value="ECO:0007669"/>
    <property type="project" value="InterPro"/>
</dbReference>
<dbReference type="STRING" id="5353.A0A1Q3ETN6"/>
<dbReference type="CDD" id="cd05283">
    <property type="entry name" value="CAD1"/>
    <property type="match status" value="1"/>
</dbReference>
<dbReference type="FunFam" id="3.40.50.720:FF:000022">
    <property type="entry name" value="Cinnamyl alcohol dehydrogenase"/>
    <property type="match status" value="1"/>
</dbReference>
<dbReference type="SUPFAM" id="SSF50129">
    <property type="entry name" value="GroES-like"/>
    <property type="match status" value="1"/>
</dbReference>
<dbReference type="PROSITE" id="PS00065">
    <property type="entry name" value="D_2_HYDROXYACID_DH_1"/>
    <property type="match status" value="1"/>
</dbReference>
<evidence type="ECO:0000256" key="4">
    <source>
        <dbReference type="ARBA" id="ARBA00023002"/>
    </source>
</evidence>